<evidence type="ECO:0000259" key="8">
    <source>
        <dbReference type="Pfam" id="PF04230"/>
    </source>
</evidence>
<evidence type="ECO:0000313" key="9">
    <source>
        <dbReference type="EMBL" id="CUC09357.1"/>
    </source>
</evidence>
<feature type="transmembrane region" description="Helical" evidence="6">
    <location>
        <begin position="198"/>
        <end position="219"/>
    </location>
</feature>
<accession>A0A0K6S748</accession>
<feature type="compositionally biased region" description="Low complexity" evidence="5">
    <location>
        <begin position="418"/>
        <end position="430"/>
    </location>
</feature>
<feature type="transmembrane region" description="Helical" evidence="6">
    <location>
        <begin position="169"/>
        <end position="186"/>
    </location>
</feature>
<feature type="transmembrane region" description="Helical" evidence="6">
    <location>
        <begin position="231"/>
        <end position="252"/>
    </location>
</feature>
<keyword evidence="4 6" id="KW-0472">Membrane</keyword>
<feature type="transmembrane region" description="Helical" evidence="6">
    <location>
        <begin position="142"/>
        <end position="162"/>
    </location>
</feature>
<comment type="subcellular location">
    <subcellularLocation>
        <location evidence="1">Membrane</location>
        <topology evidence="1">Multi-pass membrane protein</topology>
    </subcellularLocation>
</comment>
<protein>
    <recommendedName>
        <fullName evidence="10">Sugar phosphate transporter domain-containing protein</fullName>
    </recommendedName>
</protein>
<feature type="region of interest" description="Disordered" evidence="5">
    <location>
        <begin position="418"/>
        <end position="569"/>
    </location>
</feature>
<feature type="compositionally biased region" description="Basic and acidic residues" evidence="5">
    <location>
        <begin position="458"/>
        <end position="482"/>
    </location>
</feature>
<evidence type="ECO:0008006" key="10">
    <source>
        <dbReference type="Google" id="ProtNLM"/>
    </source>
</evidence>
<dbReference type="AlphaFoldDB" id="A0A0K6S748"/>
<dbReference type="InterPro" id="IPR004853">
    <property type="entry name" value="Sugar_P_trans_dom"/>
</dbReference>
<organism evidence="9">
    <name type="scientific">Chromera velia CCMP2878</name>
    <dbReference type="NCBI Taxonomy" id="1169474"/>
    <lineage>
        <taxon>Eukaryota</taxon>
        <taxon>Sar</taxon>
        <taxon>Alveolata</taxon>
        <taxon>Colpodellida</taxon>
        <taxon>Chromeraceae</taxon>
        <taxon>Chromera</taxon>
    </lineage>
</organism>
<dbReference type="EMBL" id="CDMZ01000642">
    <property type="protein sequence ID" value="CUC09357.1"/>
    <property type="molecule type" value="Genomic_DNA"/>
</dbReference>
<sequence length="803" mass="84202">MTPGLSVDDLEAGAFRRSREPTFLKYLLKLCRESSVILVWYLGSSLHSIITKSALKGGGGSGGPVPLIGSVLNGTAVTSIQLLEAAVAALLFIVIFSRSRLNVGSLEKSVELLIAPDFLLSCLLYALANVFANTALGGGRVLLVQIIKCSELVITTILNWAIAGGTSPLSQALPLAVATFGIIVVVTDSLTSPVGGGASLVSVFFATAGAVSIALRNVLISKKGGDPLTTFTLLSLAGGVMSSALTGFFFFLAGGAESLSSVSFDAAMLSGVFHSSYNFASILFLSMAASPVKHAFFNAVKRSVAIITAEVFRCGVPTSVQVFGSTLAIVGLQLSKNPKSKQKEKDTTRVSPDAGAGGEQGERGQKGEEEPSGGVGWLALFVALLGCALFWLSVFITVCDWDAAARLAFAPLSTAAVSASGGGSPSLSSAETGKISGGGAEAKQQMPGVSTETGGGKVDAEKGRRVEAEKKEVEESGTDPKRSLSLSPMSGGTGPPMSSSAPGSGVSAPADMNTLSAVSGDMSPSPFLGQRKPADRETTLESQAKSEGAMSRDSFRQRAGERDGERDWLWSLPSGSSNSFLPPLESWGQTGFLPRSEGAEEMLDRHREIIQRTYTQFFEAASGGKGALTEAAVFGLADHENKGDAAINYGQAAILRSHDLKVSTFCASTPKFPCDFNEAERKIRETETNGGRVIVVATGGGNFGDLWGRYAEEREELIRRFPDFPILFFPQTVHFSNETNANRHLTMLASHPRLTVLARDVQSLEFLSASPLSETQGGNATLGLVPDSAEALHPKVSADFRGE</sequence>
<dbReference type="Pfam" id="PF03151">
    <property type="entry name" value="TPT"/>
    <property type="match status" value="1"/>
</dbReference>
<feature type="transmembrane region" description="Helical" evidence="6">
    <location>
        <begin position="75"/>
        <end position="97"/>
    </location>
</feature>
<dbReference type="GO" id="GO:0016020">
    <property type="term" value="C:membrane"/>
    <property type="evidence" value="ECO:0007669"/>
    <property type="project" value="UniProtKB-SubCell"/>
</dbReference>
<feature type="domain" description="Sugar phosphate transporter" evidence="7">
    <location>
        <begin position="36"/>
        <end position="333"/>
    </location>
</feature>
<proteinExistence type="predicted"/>
<feature type="transmembrane region" description="Helical" evidence="6">
    <location>
        <begin position="375"/>
        <end position="396"/>
    </location>
</feature>
<dbReference type="InterPro" id="IPR050186">
    <property type="entry name" value="TPT_transporter"/>
</dbReference>
<dbReference type="InterPro" id="IPR007345">
    <property type="entry name" value="Polysacch_pyruvyl_Trfase"/>
</dbReference>
<evidence type="ECO:0000256" key="5">
    <source>
        <dbReference type="SAM" id="MobiDB-lite"/>
    </source>
</evidence>
<dbReference type="PANTHER" id="PTHR11132">
    <property type="entry name" value="SOLUTE CARRIER FAMILY 35"/>
    <property type="match status" value="1"/>
</dbReference>
<evidence type="ECO:0000259" key="7">
    <source>
        <dbReference type="Pfam" id="PF03151"/>
    </source>
</evidence>
<reference evidence="9" key="1">
    <citation type="submission" date="2014-11" db="EMBL/GenBank/DDBJ databases">
        <title>Molecular phylogeny of cliff fern family Woodsiaceae with morphological implications.</title>
        <authorList>
            <person name="Shao Y.-Z."/>
            <person name="Wei R."/>
            <person name="Zhang X.-C."/>
        </authorList>
    </citation>
    <scope>NUCLEOTIDE SEQUENCE</scope>
</reference>
<evidence type="ECO:0000256" key="2">
    <source>
        <dbReference type="ARBA" id="ARBA00022692"/>
    </source>
</evidence>
<feature type="compositionally biased region" description="Low complexity" evidence="5">
    <location>
        <begin position="483"/>
        <end position="509"/>
    </location>
</feature>
<feature type="transmembrane region" description="Helical" evidence="6">
    <location>
        <begin position="272"/>
        <end position="292"/>
    </location>
</feature>
<dbReference type="VEuPathDB" id="CryptoDB:Cvel_18832"/>
<keyword evidence="3 6" id="KW-1133">Transmembrane helix</keyword>
<evidence type="ECO:0000256" key="6">
    <source>
        <dbReference type="SAM" id="Phobius"/>
    </source>
</evidence>
<keyword evidence="2 6" id="KW-0812">Transmembrane</keyword>
<evidence type="ECO:0000256" key="1">
    <source>
        <dbReference type="ARBA" id="ARBA00004141"/>
    </source>
</evidence>
<dbReference type="Pfam" id="PF04230">
    <property type="entry name" value="PS_pyruv_trans"/>
    <property type="match status" value="1"/>
</dbReference>
<feature type="transmembrane region" description="Helical" evidence="6">
    <location>
        <begin position="118"/>
        <end position="136"/>
    </location>
</feature>
<gene>
    <name evidence="9" type="ORF">Cvel_18832.t1.CR2</name>
</gene>
<feature type="compositionally biased region" description="Basic and acidic residues" evidence="5">
    <location>
        <begin position="553"/>
        <end position="568"/>
    </location>
</feature>
<feature type="region of interest" description="Disordered" evidence="5">
    <location>
        <begin position="339"/>
        <end position="370"/>
    </location>
</feature>
<name>A0A0K6S748_9ALVE</name>
<evidence type="ECO:0000256" key="4">
    <source>
        <dbReference type="ARBA" id="ARBA00023136"/>
    </source>
</evidence>
<feature type="domain" description="Polysaccharide pyruvyl transferase" evidence="8">
    <location>
        <begin position="641"/>
        <end position="770"/>
    </location>
</feature>
<feature type="compositionally biased region" description="Basic and acidic residues" evidence="5">
    <location>
        <begin position="360"/>
        <end position="369"/>
    </location>
</feature>
<evidence type="ECO:0000256" key="3">
    <source>
        <dbReference type="ARBA" id="ARBA00022989"/>
    </source>
</evidence>